<proteinExistence type="predicted"/>
<dbReference type="Proteomes" id="UP000595437">
    <property type="component" value="Chromosome 14"/>
</dbReference>
<sequence length="55" mass="6175">MTTCCRCSSKLANLELLEDDEEGSSKNEEFLQLLNRGGLVTPSDLEYLNSTRPRP</sequence>
<protein>
    <submittedName>
        <fullName evidence="1">Uncharacterized protein</fullName>
    </submittedName>
</protein>
<keyword evidence="2" id="KW-1185">Reference proteome</keyword>
<reference evidence="2" key="1">
    <citation type="submission" date="2021-01" db="EMBL/GenBank/DDBJ databases">
        <title>Caligus Genome Assembly.</title>
        <authorList>
            <person name="Gallardo-Escarate C."/>
        </authorList>
    </citation>
    <scope>NUCLEOTIDE SEQUENCE [LARGE SCALE GENOMIC DNA]</scope>
</reference>
<name>A0A7T8JYW7_CALRO</name>
<evidence type="ECO:0000313" key="1">
    <source>
        <dbReference type="EMBL" id="QQP39504.1"/>
    </source>
</evidence>
<feature type="non-terminal residue" evidence="1">
    <location>
        <position position="55"/>
    </location>
</feature>
<gene>
    <name evidence="1" type="ORF">FKW44_020406</name>
</gene>
<evidence type="ECO:0000313" key="2">
    <source>
        <dbReference type="Proteomes" id="UP000595437"/>
    </source>
</evidence>
<dbReference type="EMBL" id="CP045903">
    <property type="protein sequence ID" value="QQP39504.1"/>
    <property type="molecule type" value="Genomic_DNA"/>
</dbReference>
<accession>A0A7T8JYW7</accession>
<organism evidence="1 2">
    <name type="scientific">Caligus rogercresseyi</name>
    <name type="common">Sea louse</name>
    <dbReference type="NCBI Taxonomy" id="217165"/>
    <lineage>
        <taxon>Eukaryota</taxon>
        <taxon>Metazoa</taxon>
        <taxon>Ecdysozoa</taxon>
        <taxon>Arthropoda</taxon>
        <taxon>Crustacea</taxon>
        <taxon>Multicrustacea</taxon>
        <taxon>Hexanauplia</taxon>
        <taxon>Copepoda</taxon>
        <taxon>Siphonostomatoida</taxon>
        <taxon>Caligidae</taxon>
        <taxon>Caligus</taxon>
    </lineage>
</organism>
<dbReference type="AlphaFoldDB" id="A0A7T8JYW7"/>